<reference evidence="6" key="1">
    <citation type="journal article" name="BMC Genomics">
        <title>Long-read sequencing and de novo genome assembly of marine medaka (Oryzias melastigma).</title>
        <authorList>
            <person name="Liang P."/>
            <person name="Saqib H.S.A."/>
            <person name="Ni X."/>
            <person name="Shen Y."/>
        </authorList>
    </citation>
    <scope>NUCLEOTIDE SEQUENCE</scope>
    <source>
        <strain evidence="6">Bigg-433</strain>
    </source>
</reference>
<dbReference type="CDD" id="cd06565">
    <property type="entry name" value="GH20_GcnA-like"/>
    <property type="match status" value="1"/>
</dbReference>
<evidence type="ECO:0000313" key="7">
    <source>
        <dbReference type="Proteomes" id="UP000646548"/>
    </source>
</evidence>
<evidence type="ECO:0000313" key="6">
    <source>
        <dbReference type="EMBL" id="KAF6723101.1"/>
    </source>
</evidence>
<comment type="catalytic activity">
    <reaction evidence="1">
        <text>Hydrolysis of terminal non-reducing N-acetyl-D-hexosamine residues in N-acetyl-beta-D-hexosaminides.</text>
        <dbReference type="EC" id="3.2.1.52"/>
    </reaction>
</comment>
<accession>A0A834CAP8</accession>
<organism evidence="6 7">
    <name type="scientific">Oryzias melastigma</name>
    <name type="common">Marine medaka</name>
    <dbReference type="NCBI Taxonomy" id="30732"/>
    <lineage>
        <taxon>Eukaryota</taxon>
        <taxon>Metazoa</taxon>
        <taxon>Chordata</taxon>
        <taxon>Craniata</taxon>
        <taxon>Vertebrata</taxon>
        <taxon>Euteleostomi</taxon>
        <taxon>Actinopterygii</taxon>
        <taxon>Neopterygii</taxon>
        <taxon>Teleostei</taxon>
        <taxon>Neoteleostei</taxon>
        <taxon>Acanthomorphata</taxon>
        <taxon>Ovalentaria</taxon>
        <taxon>Atherinomorphae</taxon>
        <taxon>Beloniformes</taxon>
        <taxon>Adrianichthyidae</taxon>
        <taxon>Oryziinae</taxon>
        <taxon>Oryzias</taxon>
    </lineage>
</organism>
<sequence>MACPPWPKGKRLVHLDLKGAPPRMEYLQKLIQVFSRLGVEGLLVEYEDMFPYGGALQLLQATAQPAYSREEVLVLQDWAGSAGMEVIPLVQTFGHMEFVLKHPQMLRLREAPHCLGTLNPHQEEAPQVVLEMLRQVVELHPGVKTLHIGADEVYLLGEGEESGRWLASPGRSVEQLFLDHVTKVAKAVKEAWPDMTIIMWDDMMRGMSPETLKACGLVGLVEPMLWDYNPNLEVEPTVSLLEKYSSAGLSDLWAASSFKGSTAVDTCVTCTQRHVDNHLQWLQVAASVSAAVNLKGIAITGWQRYDHLSVLCELMPVALPSLASCLQTLIHGQFSHEAASRVKELLGVSSVEVEAMDR</sequence>
<comment type="caution">
    <text evidence="6">The sequence shown here is derived from an EMBL/GenBank/DDBJ whole genome shotgun (WGS) entry which is preliminary data.</text>
</comment>
<evidence type="ECO:0000256" key="2">
    <source>
        <dbReference type="ARBA" id="ARBA00006285"/>
    </source>
</evidence>
<dbReference type="GO" id="GO:0004563">
    <property type="term" value="F:beta-N-acetylhexosaminidase activity"/>
    <property type="evidence" value="ECO:0007669"/>
    <property type="project" value="UniProtKB-EC"/>
</dbReference>
<dbReference type="GO" id="GO:0005975">
    <property type="term" value="P:carbohydrate metabolic process"/>
    <property type="evidence" value="ECO:0007669"/>
    <property type="project" value="InterPro"/>
</dbReference>
<dbReference type="Proteomes" id="UP000646548">
    <property type="component" value="Unassembled WGS sequence"/>
</dbReference>
<comment type="similarity">
    <text evidence="2">Belongs to the glycosyl hydrolase 20 family.</text>
</comment>
<feature type="domain" description="Glycoside hydrolase family 20 catalytic" evidence="5">
    <location>
        <begin position="63"/>
        <end position="208"/>
    </location>
</feature>
<evidence type="ECO:0000256" key="4">
    <source>
        <dbReference type="ARBA" id="ARBA00022801"/>
    </source>
</evidence>
<dbReference type="EC" id="3.2.1.52" evidence="3"/>
<evidence type="ECO:0000259" key="5">
    <source>
        <dbReference type="Pfam" id="PF00728"/>
    </source>
</evidence>
<keyword evidence="4" id="KW-0378">Hydrolase</keyword>
<evidence type="ECO:0000256" key="1">
    <source>
        <dbReference type="ARBA" id="ARBA00001231"/>
    </source>
</evidence>
<protein>
    <recommendedName>
        <fullName evidence="3">beta-N-acetylhexosaminidase</fullName>
        <ecNumber evidence="3">3.2.1.52</ecNumber>
    </recommendedName>
</protein>
<dbReference type="SUPFAM" id="SSF51445">
    <property type="entry name" value="(Trans)glycosidases"/>
    <property type="match status" value="1"/>
</dbReference>
<dbReference type="InterPro" id="IPR017853">
    <property type="entry name" value="GH"/>
</dbReference>
<dbReference type="InterPro" id="IPR038901">
    <property type="entry name" value="HEXDC-like"/>
</dbReference>
<dbReference type="EMBL" id="WKFB01000440">
    <property type="protein sequence ID" value="KAF6723101.1"/>
    <property type="molecule type" value="Genomic_DNA"/>
</dbReference>
<dbReference type="PANTHER" id="PTHR21040:SF6">
    <property type="entry name" value="HEXOSAMINIDASE D"/>
    <property type="match status" value="1"/>
</dbReference>
<dbReference type="PANTHER" id="PTHR21040">
    <property type="entry name" value="BCDNA.GH04120"/>
    <property type="match status" value="1"/>
</dbReference>
<proteinExistence type="inferred from homology"/>
<name>A0A834CAP8_ORYME</name>
<dbReference type="AlphaFoldDB" id="A0A834CAP8"/>
<dbReference type="InterPro" id="IPR015883">
    <property type="entry name" value="Glyco_hydro_20_cat"/>
</dbReference>
<dbReference type="Pfam" id="PF00728">
    <property type="entry name" value="Glyco_hydro_20"/>
    <property type="match status" value="1"/>
</dbReference>
<gene>
    <name evidence="6" type="ORF">FQA47_000302</name>
</gene>
<evidence type="ECO:0000256" key="3">
    <source>
        <dbReference type="ARBA" id="ARBA00012663"/>
    </source>
</evidence>
<dbReference type="Gene3D" id="3.20.20.80">
    <property type="entry name" value="Glycosidases"/>
    <property type="match status" value="1"/>
</dbReference>